<accession>A0AAD6UAA9</accession>
<sequence length="96" mass="10155">MCPPINTYPIQDPGIPRTFFTLRVISLPPPPPQSASSIFGPLTGFACASPLRKYSAHPPAISGKVVPSTRLSSFGANSDFERPPQAPIQDPSGDPP</sequence>
<evidence type="ECO:0000256" key="1">
    <source>
        <dbReference type="SAM" id="MobiDB-lite"/>
    </source>
</evidence>
<keyword evidence="3" id="KW-1185">Reference proteome</keyword>
<feature type="region of interest" description="Disordered" evidence="1">
    <location>
        <begin position="72"/>
        <end position="96"/>
    </location>
</feature>
<dbReference type="EMBL" id="JARJCN010000011">
    <property type="protein sequence ID" value="KAJ7096770.1"/>
    <property type="molecule type" value="Genomic_DNA"/>
</dbReference>
<protein>
    <submittedName>
        <fullName evidence="2">Uncharacterized protein</fullName>
    </submittedName>
</protein>
<organism evidence="2 3">
    <name type="scientific">Mycena belliarum</name>
    <dbReference type="NCBI Taxonomy" id="1033014"/>
    <lineage>
        <taxon>Eukaryota</taxon>
        <taxon>Fungi</taxon>
        <taxon>Dikarya</taxon>
        <taxon>Basidiomycota</taxon>
        <taxon>Agaricomycotina</taxon>
        <taxon>Agaricomycetes</taxon>
        <taxon>Agaricomycetidae</taxon>
        <taxon>Agaricales</taxon>
        <taxon>Marasmiineae</taxon>
        <taxon>Mycenaceae</taxon>
        <taxon>Mycena</taxon>
    </lineage>
</organism>
<name>A0AAD6UAA9_9AGAR</name>
<comment type="caution">
    <text evidence="2">The sequence shown here is derived from an EMBL/GenBank/DDBJ whole genome shotgun (WGS) entry which is preliminary data.</text>
</comment>
<evidence type="ECO:0000313" key="2">
    <source>
        <dbReference type="EMBL" id="KAJ7096770.1"/>
    </source>
</evidence>
<reference evidence="2" key="1">
    <citation type="submission" date="2023-03" db="EMBL/GenBank/DDBJ databases">
        <title>Massive genome expansion in bonnet fungi (Mycena s.s.) driven by repeated elements and novel gene families across ecological guilds.</title>
        <authorList>
            <consortium name="Lawrence Berkeley National Laboratory"/>
            <person name="Harder C.B."/>
            <person name="Miyauchi S."/>
            <person name="Viragh M."/>
            <person name="Kuo A."/>
            <person name="Thoen E."/>
            <person name="Andreopoulos B."/>
            <person name="Lu D."/>
            <person name="Skrede I."/>
            <person name="Drula E."/>
            <person name="Henrissat B."/>
            <person name="Morin E."/>
            <person name="Kohler A."/>
            <person name="Barry K."/>
            <person name="LaButti K."/>
            <person name="Morin E."/>
            <person name="Salamov A."/>
            <person name="Lipzen A."/>
            <person name="Mereny Z."/>
            <person name="Hegedus B."/>
            <person name="Baldrian P."/>
            <person name="Stursova M."/>
            <person name="Weitz H."/>
            <person name="Taylor A."/>
            <person name="Grigoriev I.V."/>
            <person name="Nagy L.G."/>
            <person name="Martin F."/>
            <person name="Kauserud H."/>
        </authorList>
    </citation>
    <scope>NUCLEOTIDE SEQUENCE</scope>
    <source>
        <strain evidence="2">CBHHK173m</strain>
    </source>
</reference>
<dbReference type="AlphaFoldDB" id="A0AAD6UAA9"/>
<gene>
    <name evidence="2" type="ORF">B0H15DRAFT_946232</name>
</gene>
<evidence type="ECO:0000313" key="3">
    <source>
        <dbReference type="Proteomes" id="UP001222325"/>
    </source>
</evidence>
<dbReference type="Proteomes" id="UP001222325">
    <property type="component" value="Unassembled WGS sequence"/>
</dbReference>
<proteinExistence type="predicted"/>